<dbReference type="EMBL" id="KV784383">
    <property type="protein sequence ID" value="OEU07900.1"/>
    <property type="molecule type" value="Genomic_DNA"/>
</dbReference>
<evidence type="ECO:0000313" key="3">
    <source>
        <dbReference type="Proteomes" id="UP000095751"/>
    </source>
</evidence>
<dbReference type="KEGG" id="fcy:FRACYDRAFT_271885"/>
<proteinExistence type="predicted"/>
<sequence length="98" mass="10688">METRGAVRRSALQRLAVEQLTQNWLQRQGPYAASALAQIQNNVDAHYNNNNDDDNDDGDDRGQKVIEPGPVARATNATFAGLSPSLKVLLPVSMIKSL</sequence>
<dbReference type="AlphaFoldDB" id="A0A1E7EPI3"/>
<gene>
    <name evidence="2" type="ORF">FRACYDRAFT_271885</name>
</gene>
<dbReference type="InParanoid" id="A0A1E7EPI3"/>
<evidence type="ECO:0000256" key="1">
    <source>
        <dbReference type="SAM" id="MobiDB-lite"/>
    </source>
</evidence>
<accession>A0A1E7EPI3</accession>
<dbReference type="Proteomes" id="UP000095751">
    <property type="component" value="Unassembled WGS sequence"/>
</dbReference>
<organism evidence="2 3">
    <name type="scientific">Fragilariopsis cylindrus CCMP1102</name>
    <dbReference type="NCBI Taxonomy" id="635003"/>
    <lineage>
        <taxon>Eukaryota</taxon>
        <taxon>Sar</taxon>
        <taxon>Stramenopiles</taxon>
        <taxon>Ochrophyta</taxon>
        <taxon>Bacillariophyta</taxon>
        <taxon>Bacillariophyceae</taxon>
        <taxon>Bacillariophycidae</taxon>
        <taxon>Bacillariales</taxon>
        <taxon>Bacillariaceae</taxon>
        <taxon>Fragilariopsis</taxon>
    </lineage>
</organism>
<protein>
    <submittedName>
        <fullName evidence="2">Uncharacterized protein</fullName>
    </submittedName>
</protein>
<reference evidence="2 3" key="1">
    <citation type="submission" date="2016-09" db="EMBL/GenBank/DDBJ databases">
        <title>Extensive genetic diversity and differential bi-allelic expression allows diatom success in the polar Southern Ocean.</title>
        <authorList>
            <consortium name="DOE Joint Genome Institute"/>
            <person name="Mock T."/>
            <person name="Otillar R.P."/>
            <person name="Strauss J."/>
            <person name="Dupont C."/>
            <person name="Frickenhaus S."/>
            <person name="Maumus F."/>
            <person name="Mcmullan M."/>
            <person name="Sanges R."/>
            <person name="Schmutz J."/>
            <person name="Toseland A."/>
            <person name="Valas R."/>
            <person name="Veluchamy A."/>
            <person name="Ward B.J."/>
            <person name="Allen A."/>
            <person name="Barry K."/>
            <person name="Falciatore A."/>
            <person name="Ferrante M."/>
            <person name="Fortunato A.E."/>
            <person name="Gloeckner G."/>
            <person name="Gruber A."/>
            <person name="Hipkin R."/>
            <person name="Janech M."/>
            <person name="Kroth P."/>
            <person name="Leese F."/>
            <person name="Lindquist E."/>
            <person name="Lyon B.R."/>
            <person name="Martin J."/>
            <person name="Mayer C."/>
            <person name="Parker M."/>
            <person name="Quesneville H."/>
            <person name="Raymond J."/>
            <person name="Uhlig C."/>
            <person name="Valentin K.U."/>
            <person name="Worden A.Z."/>
            <person name="Armbrust E.V."/>
            <person name="Bowler C."/>
            <person name="Green B."/>
            <person name="Moulton V."/>
            <person name="Van Oosterhout C."/>
            <person name="Grigoriev I."/>
        </authorList>
    </citation>
    <scope>NUCLEOTIDE SEQUENCE [LARGE SCALE GENOMIC DNA]</scope>
    <source>
        <strain evidence="2 3">CCMP1102</strain>
    </source>
</reference>
<evidence type="ECO:0000313" key="2">
    <source>
        <dbReference type="EMBL" id="OEU07900.1"/>
    </source>
</evidence>
<feature type="region of interest" description="Disordered" evidence="1">
    <location>
        <begin position="43"/>
        <end position="70"/>
    </location>
</feature>
<keyword evidence="3" id="KW-1185">Reference proteome</keyword>
<name>A0A1E7EPI3_9STRA</name>